<dbReference type="InterPro" id="IPR011333">
    <property type="entry name" value="SKP1/BTB/POZ_sf"/>
</dbReference>
<feature type="region of interest" description="Disordered" evidence="8">
    <location>
        <begin position="655"/>
        <end position="688"/>
    </location>
</feature>
<evidence type="ECO:0000259" key="9">
    <source>
        <dbReference type="PROSITE" id="PS50097"/>
    </source>
</evidence>
<feature type="domain" description="C2H2-type" evidence="10">
    <location>
        <begin position="864"/>
        <end position="891"/>
    </location>
</feature>
<feature type="domain" description="C2H2-type" evidence="10">
    <location>
        <begin position="779"/>
        <end position="806"/>
    </location>
</feature>
<evidence type="ECO:0000313" key="11">
    <source>
        <dbReference type="Proteomes" id="UP000694915"/>
    </source>
</evidence>
<dbReference type="PROSITE" id="PS50157">
    <property type="entry name" value="ZINC_FINGER_C2H2_2"/>
    <property type="match status" value="11"/>
</dbReference>
<evidence type="ECO:0000256" key="4">
    <source>
        <dbReference type="ARBA" id="ARBA00022771"/>
    </source>
</evidence>
<evidence type="ECO:0000256" key="5">
    <source>
        <dbReference type="ARBA" id="ARBA00022833"/>
    </source>
</evidence>
<name>A0ABM1U7B6_MICOH</name>
<dbReference type="SUPFAM" id="SSF54695">
    <property type="entry name" value="POZ domain"/>
    <property type="match status" value="1"/>
</dbReference>
<evidence type="ECO:0000256" key="3">
    <source>
        <dbReference type="ARBA" id="ARBA00022737"/>
    </source>
</evidence>
<dbReference type="PROSITE" id="PS00028">
    <property type="entry name" value="ZINC_FINGER_C2H2_1"/>
    <property type="match status" value="11"/>
</dbReference>
<dbReference type="PANTHER" id="PTHR24394">
    <property type="entry name" value="ZINC FINGER PROTEIN"/>
    <property type="match status" value="1"/>
</dbReference>
<organism evidence="11 12">
    <name type="scientific">Microtus ochrogaster</name>
    <name type="common">Prairie vole</name>
    <dbReference type="NCBI Taxonomy" id="79684"/>
    <lineage>
        <taxon>Eukaryota</taxon>
        <taxon>Metazoa</taxon>
        <taxon>Chordata</taxon>
        <taxon>Craniata</taxon>
        <taxon>Vertebrata</taxon>
        <taxon>Euteleostomi</taxon>
        <taxon>Mammalia</taxon>
        <taxon>Eutheria</taxon>
        <taxon>Euarchontoglires</taxon>
        <taxon>Glires</taxon>
        <taxon>Rodentia</taxon>
        <taxon>Myomorpha</taxon>
        <taxon>Muroidea</taxon>
        <taxon>Cricetidae</taxon>
        <taxon>Arvicolinae</taxon>
        <taxon>Microtus</taxon>
    </lineage>
</organism>
<keyword evidence="6" id="KW-0539">Nucleus</keyword>
<evidence type="ECO:0000259" key="10">
    <source>
        <dbReference type="PROSITE" id="PS50157"/>
    </source>
</evidence>
<proteinExistence type="predicted"/>
<evidence type="ECO:0000256" key="1">
    <source>
        <dbReference type="ARBA" id="ARBA00004123"/>
    </source>
</evidence>
<keyword evidence="4 7" id="KW-0863">Zinc-finger</keyword>
<dbReference type="InterPro" id="IPR036236">
    <property type="entry name" value="Znf_C2H2_sf"/>
</dbReference>
<dbReference type="Pfam" id="PF00651">
    <property type="entry name" value="BTB"/>
    <property type="match status" value="1"/>
</dbReference>
<feature type="compositionally biased region" description="Basic and acidic residues" evidence="8">
    <location>
        <begin position="658"/>
        <end position="672"/>
    </location>
</feature>
<dbReference type="Pfam" id="PF00096">
    <property type="entry name" value="zf-C2H2"/>
    <property type="match status" value="4"/>
</dbReference>
<feature type="region of interest" description="Disordered" evidence="8">
    <location>
        <begin position="584"/>
        <end position="616"/>
    </location>
</feature>
<feature type="domain" description="C2H2-type" evidence="10">
    <location>
        <begin position="961"/>
        <end position="989"/>
    </location>
</feature>
<dbReference type="Gene3D" id="3.30.710.10">
    <property type="entry name" value="Potassium Channel Kv1.1, Chain A"/>
    <property type="match status" value="1"/>
</dbReference>
<protein>
    <submittedName>
        <fullName evidence="12">Zinc finger and BTB domain-containing protein 40 isoform X4</fullName>
    </submittedName>
</protein>
<dbReference type="Pfam" id="PF12874">
    <property type="entry name" value="zf-met"/>
    <property type="match status" value="1"/>
</dbReference>
<evidence type="ECO:0000313" key="12">
    <source>
        <dbReference type="RefSeq" id="XP_026637878.1"/>
    </source>
</evidence>
<keyword evidence="11" id="KW-1185">Reference proteome</keyword>
<evidence type="ECO:0000256" key="6">
    <source>
        <dbReference type="ARBA" id="ARBA00023242"/>
    </source>
</evidence>
<evidence type="ECO:0000256" key="2">
    <source>
        <dbReference type="ARBA" id="ARBA00022723"/>
    </source>
</evidence>
<feature type="domain" description="C2H2-type" evidence="10">
    <location>
        <begin position="807"/>
        <end position="835"/>
    </location>
</feature>
<evidence type="ECO:0000256" key="7">
    <source>
        <dbReference type="PROSITE-ProRule" id="PRU00042"/>
    </source>
</evidence>
<feature type="domain" description="BTB" evidence="9">
    <location>
        <begin position="24"/>
        <end position="55"/>
    </location>
</feature>
<gene>
    <name evidence="12" type="primary">Zbtb40</name>
</gene>
<dbReference type="Gene3D" id="3.30.160.60">
    <property type="entry name" value="Classic Zinc Finger"/>
    <property type="match status" value="9"/>
</dbReference>
<feature type="domain" description="C2H2-type" evidence="10">
    <location>
        <begin position="693"/>
        <end position="721"/>
    </location>
</feature>
<accession>A0ABM1U7B6</accession>
<dbReference type="SUPFAM" id="SSF57667">
    <property type="entry name" value="beta-beta-alpha zinc fingers"/>
    <property type="match status" value="6"/>
</dbReference>
<keyword evidence="3" id="KW-0677">Repeat</keyword>
<feature type="domain" description="C2H2-type" evidence="10">
    <location>
        <begin position="722"/>
        <end position="749"/>
    </location>
</feature>
<feature type="domain" description="C2H2-type" evidence="10">
    <location>
        <begin position="1021"/>
        <end position="1044"/>
    </location>
</feature>
<sequence>MDLPNYSQQLLLQLYALCKEQRFCDCTISIGNIYFRAHKLVLAAASLLFKTLLDNTDAISIDASVVATEITGVTPHTAEVCSPSVGQLPSQAEETTNTQAECERKQEQLNFLLEQESVFSNAVLLTQDTLKRLEGCSEIKGPQKEIIIECLKDDGGGSAFQRILGKVHDGSLDVQVVLSLMRLYQESTPAEKVSQSQPEGSAGEGKTLSVLLLEHKEDLIQCVTQLRPIVEFLETAKEEFLPVSEKRVILNCCEGRTPKETIENLLYRMTEEKTLPAESLVKVLQAVRTAFPNLGLLLENLQEVAESPGTTGLARVTCETGQTEGPRRLCIPTDCMDGSHPSPEDYGAELLRKYHENLSEVLTDNQVLLKVISRARSLAPGEREVMETLVKQDSGSGGFSSLMSAALERQTLSATAIWQLLLVAQESQTCPLNLLLEEVGKEPGAGAFFRAVTAPESTVLEIILRHSKLVTEAIQQTMELKHFSPEDEALAEIVKEMLSISSETVSPEEALRAVLSKDMEKSVSASAICRFLCGVHKSFPGLQPLMQELAHVGFLTKENGKERLTVSDRFHPGAKDKEEKAAIAASKDCQPMEQKDQGEPGSVPEQQEKDTSASPDSAKKSFICKACDKSFHFYCRLKVHMKRCRVAKSKQVQCKDSSGTKDSEKGLEKQQLETHSVGGEPDAPKKKKKRLPVACDLCGREFAHASGMQYHKLTEHFDEKPFSCEECGAKFAANSTLKNHLRLHTGDRPFMCKHCLMTFTQASALAYHTKKKHSEGKMYACQYCDAVFAQSIELSRHVRTHTGDKPYVCRDCGKGFRQANGLSIHLHTFHNIEDPYDCKKCKMSFPTLQDHRKHIHEVHSKEYHPCPTCGKIFSAPSMLERHMVTHVGGKPFSCGICNKAYQQLSGLWYHNRTHHPDVFAAQNHRSPKFSSLQCSSCDKTFPNTIEHKKHVKAEHADLKFHECDQCKELFPTPALLQVHIKCQHSGSQPFRCLYCAATFRFPGALQHHVSTEHFKQSESTFPCELCGELFTSQAQLDGHLESEHPKVMGTETQAASSQMVQVIQAPEPAAPAEQVITLEETQLAGSQVFVTLPDSQASQSSSELVAVTVEDLLDGTVTLICGEAK</sequence>
<comment type="subcellular location">
    <subcellularLocation>
        <location evidence="1">Nucleus</location>
    </subcellularLocation>
</comment>
<keyword evidence="2" id="KW-0479">Metal-binding</keyword>
<dbReference type="PROSITE" id="PS50097">
    <property type="entry name" value="BTB"/>
    <property type="match status" value="1"/>
</dbReference>
<dbReference type="GeneID" id="101979386"/>
<reference evidence="12" key="1">
    <citation type="submission" date="2025-08" db="UniProtKB">
        <authorList>
            <consortium name="RefSeq"/>
        </authorList>
    </citation>
    <scope>IDENTIFICATION</scope>
</reference>
<feature type="domain" description="C2H2-type" evidence="10">
    <location>
        <begin position="892"/>
        <end position="914"/>
    </location>
</feature>
<dbReference type="PANTHER" id="PTHR24394:SF0">
    <property type="entry name" value="ZINC FINGER AND BTB DOMAIN-CONTAINING PROTEIN 40"/>
    <property type="match status" value="1"/>
</dbReference>
<feature type="domain" description="C2H2-type" evidence="10">
    <location>
        <begin position="932"/>
        <end position="960"/>
    </location>
</feature>
<feature type="domain" description="C2H2-type" evidence="10">
    <location>
        <begin position="750"/>
        <end position="778"/>
    </location>
</feature>
<feature type="domain" description="C2H2-type" evidence="10">
    <location>
        <begin position="836"/>
        <end position="864"/>
    </location>
</feature>
<dbReference type="RefSeq" id="XP_026637878.1">
    <property type="nucleotide sequence ID" value="XM_026782077.1"/>
</dbReference>
<keyword evidence="5" id="KW-0862">Zinc</keyword>
<dbReference type="SMART" id="SM00355">
    <property type="entry name" value="ZnF_C2H2"/>
    <property type="match status" value="13"/>
</dbReference>
<evidence type="ECO:0000256" key="8">
    <source>
        <dbReference type="SAM" id="MobiDB-lite"/>
    </source>
</evidence>
<dbReference type="InterPro" id="IPR013087">
    <property type="entry name" value="Znf_C2H2_type"/>
</dbReference>
<dbReference type="InterPro" id="IPR000210">
    <property type="entry name" value="BTB/POZ_dom"/>
</dbReference>
<dbReference type="Proteomes" id="UP000694915">
    <property type="component" value="Chromosome 10"/>
</dbReference>